<name>A0A8S9RD00_BRACR</name>
<feature type="region of interest" description="Disordered" evidence="1">
    <location>
        <begin position="384"/>
        <end position="430"/>
    </location>
</feature>
<proteinExistence type="predicted"/>
<dbReference type="PANTHER" id="PTHR47253">
    <property type="match status" value="1"/>
</dbReference>
<feature type="compositionally biased region" description="Low complexity" evidence="1">
    <location>
        <begin position="16"/>
        <end position="31"/>
    </location>
</feature>
<feature type="compositionally biased region" description="Low complexity" evidence="1">
    <location>
        <begin position="88"/>
        <end position="97"/>
    </location>
</feature>
<reference evidence="3" key="1">
    <citation type="submission" date="2019-12" db="EMBL/GenBank/DDBJ databases">
        <title>Genome sequencing and annotation of Brassica cretica.</title>
        <authorList>
            <person name="Studholme D.J."/>
            <person name="Sarris P."/>
        </authorList>
    </citation>
    <scope>NUCLEOTIDE SEQUENCE</scope>
    <source>
        <strain evidence="3">PFS-109/04</strain>
        <tissue evidence="3">Leaf</tissue>
    </source>
</reference>
<feature type="region of interest" description="Disordered" evidence="1">
    <location>
        <begin position="531"/>
        <end position="552"/>
    </location>
</feature>
<dbReference type="PANTHER" id="PTHR47253:SF4">
    <property type="entry name" value="ISOCHORISMATE SYNTHASE 2, CHLOROPLASTIC"/>
    <property type="match status" value="1"/>
</dbReference>
<dbReference type="Gene3D" id="3.60.120.10">
    <property type="entry name" value="Anthranilate synthase"/>
    <property type="match status" value="1"/>
</dbReference>
<dbReference type="SUPFAM" id="SSF56322">
    <property type="entry name" value="ADC synthase"/>
    <property type="match status" value="1"/>
</dbReference>
<gene>
    <name evidence="3" type="ORF">F2Q69_00060050</name>
</gene>
<organism evidence="3 4">
    <name type="scientific">Brassica cretica</name>
    <name type="common">Mustard</name>
    <dbReference type="NCBI Taxonomy" id="69181"/>
    <lineage>
        <taxon>Eukaryota</taxon>
        <taxon>Viridiplantae</taxon>
        <taxon>Streptophyta</taxon>
        <taxon>Embryophyta</taxon>
        <taxon>Tracheophyta</taxon>
        <taxon>Spermatophyta</taxon>
        <taxon>Magnoliopsida</taxon>
        <taxon>eudicotyledons</taxon>
        <taxon>Gunneridae</taxon>
        <taxon>Pentapetalae</taxon>
        <taxon>rosids</taxon>
        <taxon>malvids</taxon>
        <taxon>Brassicales</taxon>
        <taxon>Brassicaceae</taxon>
        <taxon>Brassiceae</taxon>
        <taxon>Brassica</taxon>
    </lineage>
</organism>
<evidence type="ECO:0000256" key="1">
    <source>
        <dbReference type="SAM" id="MobiDB-lite"/>
    </source>
</evidence>
<feature type="domain" description="Chorismate-utilising enzyme C-terminal" evidence="2">
    <location>
        <begin position="131"/>
        <end position="226"/>
    </location>
</feature>
<dbReference type="Pfam" id="PF00425">
    <property type="entry name" value="Chorismate_bind"/>
    <property type="match status" value="1"/>
</dbReference>
<dbReference type="EMBL" id="QGKX02000095">
    <property type="protein sequence ID" value="KAF3570585.1"/>
    <property type="molecule type" value="Genomic_DNA"/>
</dbReference>
<dbReference type="InterPro" id="IPR015890">
    <property type="entry name" value="Chorismate_C"/>
</dbReference>
<feature type="compositionally biased region" description="Basic and acidic residues" evidence="1">
    <location>
        <begin position="98"/>
        <end position="110"/>
    </location>
</feature>
<feature type="compositionally biased region" description="Polar residues" evidence="1">
    <location>
        <begin position="542"/>
        <end position="552"/>
    </location>
</feature>
<dbReference type="AlphaFoldDB" id="A0A8S9RD00"/>
<protein>
    <recommendedName>
        <fullName evidence="2">Chorismate-utilising enzyme C-terminal domain-containing protein</fullName>
    </recommendedName>
</protein>
<dbReference type="InterPro" id="IPR005801">
    <property type="entry name" value="ADC_synthase"/>
</dbReference>
<dbReference type="InterPro" id="IPR044250">
    <property type="entry name" value="MenF-like"/>
</dbReference>
<feature type="region of interest" description="Disordered" evidence="1">
    <location>
        <begin position="87"/>
        <end position="114"/>
    </location>
</feature>
<feature type="compositionally biased region" description="Basic and acidic residues" evidence="1">
    <location>
        <begin position="384"/>
        <end position="424"/>
    </location>
</feature>
<evidence type="ECO:0000259" key="2">
    <source>
        <dbReference type="Pfam" id="PF00425"/>
    </source>
</evidence>
<evidence type="ECO:0000313" key="3">
    <source>
        <dbReference type="EMBL" id="KAF3570585.1"/>
    </source>
</evidence>
<dbReference type="GO" id="GO:0009536">
    <property type="term" value="C:plastid"/>
    <property type="evidence" value="ECO:0007669"/>
    <property type="project" value="TreeGrafter"/>
</dbReference>
<accession>A0A8S9RD00</accession>
<feature type="compositionally biased region" description="Polar residues" evidence="1">
    <location>
        <begin position="1"/>
        <end position="11"/>
    </location>
</feature>
<dbReference type="GO" id="GO:0042372">
    <property type="term" value="P:phylloquinone biosynthetic process"/>
    <property type="evidence" value="ECO:0007669"/>
    <property type="project" value="TreeGrafter"/>
</dbReference>
<dbReference type="Proteomes" id="UP000712600">
    <property type="component" value="Unassembled WGS sequence"/>
</dbReference>
<feature type="region of interest" description="Disordered" evidence="1">
    <location>
        <begin position="1"/>
        <end position="31"/>
    </location>
</feature>
<sequence length="552" mass="62087">MRKSHFFSSSSKLDHSIFSGDSSISPSSLSDRASVKIEEIKGFIHGSEEVERIPDPAVASIVDNTVAECSGGGNKSFSLVWTMPVEGSSSSDMAESSSKPERLDKSKTESQQKATPILAEDAAKIFDDRISAGKKPERLFYRKHLGIWSEALAAIRPRGDSEVSDLEIERPKHDLEFSIVRENIRQKLSAICDRVIVKPQKTVRKLARVQHLYSELAGQLRREDDEIRLRVTGISDKVAVDALRKTLWYRSKLRQWISLEKPRTIQDALHKATDFIMMEEEMKVLSQKYNPQKTSARRKNPRNDRYVHHEGEDLQGEHNYAINSEQGKTSGNTWTRNQFKDNSYCEFHQTRGHSTMNCKVLGARLAANLLAGEISKVTGIKDLLLDSDRPPKTDKESPENDTRENQLGEKRGRRQDDRGNDSNRRRVSMITGGSQFYRDSISSIKAYGQKAETSSSWLARSPTDDAPNDTIVFEERETIGIDKPHCDPLVIDLVIRDLEVGRILSDIVPESIALTADSPTPETAAERLGFKATNGQSRRHSQMTLQGHSSLK</sequence>
<dbReference type="GO" id="GO:0008909">
    <property type="term" value="F:isochorismate synthase activity"/>
    <property type="evidence" value="ECO:0007669"/>
    <property type="project" value="InterPro"/>
</dbReference>
<comment type="caution">
    <text evidence="3">The sequence shown here is derived from an EMBL/GenBank/DDBJ whole genome shotgun (WGS) entry which is preliminary data.</text>
</comment>
<evidence type="ECO:0000313" key="4">
    <source>
        <dbReference type="Proteomes" id="UP000712600"/>
    </source>
</evidence>